<comment type="caution">
    <text evidence="1">The sequence shown here is derived from an EMBL/GenBank/DDBJ whole genome shotgun (WGS) entry which is preliminary data.</text>
</comment>
<dbReference type="EMBL" id="SRZC01000012">
    <property type="protein sequence ID" value="TGX82031.1"/>
    <property type="molecule type" value="Genomic_DNA"/>
</dbReference>
<protein>
    <submittedName>
        <fullName evidence="1">DUF1273 family protein</fullName>
    </submittedName>
</protein>
<reference evidence="1" key="1">
    <citation type="submission" date="2019-04" db="EMBL/GenBank/DDBJ databases">
        <title>Microbes associate with the intestines of laboratory mice.</title>
        <authorList>
            <person name="Navarre W."/>
            <person name="Wong E."/>
            <person name="Huang K."/>
            <person name="Tropini C."/>
            <person name="Ng K."/>
            <person name="Yu B."/>
        </authorList>
    </citation>
    <scope>NUCLEOTIDE SEQUENCE</scope>
    <source>
        <strain evidence="1">NM73_A23</strain>
    </source>
</reference>
<proteinExistence type="predicted"/>
<keyword evidence="2" id="KW-1185">Reference proteome</keyword>
<organism evidence="1 2">
    <name type="scientific">Palleniella muris</name>
    <dbReference type="NCBI Taxonomy" id="3038145"/>
    <lineage>
        <taxon>Bacteria</taxon>
        <taxon>Pseudomonadati</taxon>
        <taxon>Bacteroidota</taxon>
        <taxon>Bacteroidia</taxon>
        <taxon>Bacteroidales</taxon>
        <taxon>Prevotellaceae</taxon>
        <taxon>Palleniella</taxon>
    </lineage>
</organism>
<gene>
    <name evidence="1" type="ORF">E5358_08165</name>
</gene>
<name>A0AC61QPJ4_9BACT</name>
<evidence type="ECO:0000313" key="2">
    <source>
        <dbReference type="Proteomes" id="UP000308886"/>
    </source>
</evidence>
<accession>A0AC61QPJ4</accession>
<sequence length="171" mass="19272">MGNNINPTAINRRCSAAFTGHRSFPHGGTANVKAALTELIRDWHGEGITNYMCGMALGFDLMAAECVLQAKADFNDITLTAVIPFRDQCGMWNWSDRQRYHAILQQADFHILLSEVYYKGCLLVRNDFMLKHASRIVAYYDGRRRGGTYYTCNKAGVMNIPVLNLYDHLSG</sequence>
<evidence type="ECO:0000313" key="1">
    <source>
        <dbReference type="EMBL" id="TGX82031.1"/>
    </source>
</evidence>
<dbReference type="Proteomes" id="UP000308886">
    <property type="component" value="Unassembled WGS sequence"/>
</dbReference>